<evidence type="ECO:0000256" key="1">
    <source>
        <dbReference type="SAM" id="MobiDB-lite"/>
    </source>
</evidence>
<feature type="region of interest" description="Disordered" evidence="1">
    <location>
        <begin position="1"/>
        <end position="97"/>
    </location>
</feature>
<reference evidence="2 3" key="1">
    <citation type="journal article" date="2013" name="PLoS Genet.">
        <title>The genome and development-dependent transcriptomes of Pyronema confluens: a window into fungal evolution.</title>
        <authorList>
            <person name="Traeger S."/>
            <person name="Altegoer F."/>
            <person name="Freitag M."/>
            <person name="Gabaldon T."/>
            <person name="Kempken F."/>
            <person name="Kumar A."/>
            <person name="Marcet-Houben M."/>
            <person name="Poggeler S."/>
            <person name="Stajich J.E."/>
            <person name="Nowrousian M."/>
        </authorList>
    </citation>
    <scope>NUCLEOTIDE SEQUENCE [LARGE SCALE GENOMIC DNA]</scope>
    <source>
        <strain evidence="3">CBS 100304</strain>
        <tissue evidence="2">Vegetative mycelium</tissue>
    </source>
</reference>
<protein>
    <submittedName>
        <fullName evidence="2">Uncharacterized protein</fullName>
    </submittedName>
</protein>
<evidence type="ECO:0000313" key="3">
    <source>
        <dbReference type="Proteomes" id="UP000018144"/>
    </source>
</evidence>
<sequence length="145" mass="16022">MPEIAPEASDPMDPRIDRSNSISSMSETISFATEIERGPERPGPEISLDLAKDLHNIPASDTQARDWAAEHPNPEPRRKRWSLGGGNDGHGAPLFSNLDASKKKHMFDGCEDIKPKDGFIGGWYRRLVDARHQSGAFSADRKGSR</sequence>
<feature type="compositionally biased region" description="Basic and acidic residues" evidence="1">
    <location>
        <begin position="63"/>
        <end position="76"/>
    </location>
</feature>
<organism evidence="2 3">
    <name type="scientific">Pyronema omphalodes (strain CBS 100304)</name>
    <name type="common">Pyronema confluens</name>
    <dbReference type="NCBI Taxonomy" id="1076935"/>
    <lineage>
        <taxon>Eukaryota</taxon>
        <taxon>Fungi</taxon>
        <taxon>Dikarya</taxon>
        <taxon>Ascomycota</taxon>
        <taxon>Pezizomycotina</taxon>
        <taxon>Pezizomycetes</taxon>
        <taxon>Pezizales</taxon>
        <taxon>Pyronemataceae</taxon>
        <taxon>Pyronema</taxon>
    </lineage>
</organism>
<feature type="compositionally biased region" description="Basic and acidic residues" evidence="1">
    <location>
        <begin position="34"/>
        <end position="43"/>
    </location>
</feature>
<dbReference type="EMBL" id="HF935669">
    <property type="protein sequence ID" value="CCX12000.1"/>
    <property type="molecule type" value="Genomic_DNA"/>
</dbReference>
<feature type="compositionally biased region" description="Low complexity" evidence="1">
    <location>
        <begin position="19"/>
        <end position="30"/>
    </location>
</feature>
<dbReference type="Proteomes" id="UP000018144">
    <property type="component" value="Unassembled WGS sequence"/>
</dbReference>
<gene>
    <name evidence="2" type="ORF">PCON_11594</name>
</gene>
<keyword evidence="3" id="KW-1185">Reference proteome</keyword>
<accession>U4L6A1</accession>
<dbReference type="AlphaFoldDB" id="U4L6A1"/>
<dbReference type="OrthoDB" id="5289662at2759"/>
<evidence type="ECO:0000313" key="2">
    <source>
        <dbReference type="EMBL" id="CCX12000.1"/>
    </source>
</evidence>
<proteinExistence type="predicted"/>
<name>U4L6A1_PYROM</name>